<evidence type="ECO:0000256" key="7">
    <source>
        <dbReference type="ARBA" id="ARBA00023288"/>
    </source>
</evidence>
<comment type="subcellular location">
    <subcellularLocation>
        <location evidence="1">Cell membrane</location>
        <topology evidence="1">Lipid-anchor</topology>
        <topology evidence="1">GPI-anchor</topology>
    </subcellularLocation>
</comment>
<name>A0A9D5D1D9_9LILI</name>
<keyword evidence="3" id="KW-0336">GPI-anchor</keyword>
<dbReference type="CDD" id="cd00010">
    <property type="entry name" value="AAI_LTSS"/>
    <property type="match status" value="1"/>
</dbReference>
<dbReference type="Pfam" id="PF14368">
    <property type="entry name" value="LTP_2"/>
    <property type="match status" value="1"/>
</dbReference>
<dbReference type="InterPro" id="IPR043325">
    <property type="entry name" value="LTSS"/>
</dbReference>
<dbReference type="Proteomes" id="UP001085076">
    <property type="component" value="Miscellaneous, Linkage group lg02"/>
</dbReference>
<dbReference type="InterPro" id="IPR036312">
    <property type="entry name" value="Bifun_inhib/LTP/seed_sf"/>
</dbReference>
<dbReference type="SUPFAM" id="SSF47699">
    <property type="entry name" value="Bifunctional inhibitor/lipid-transfer protein/seed storage 2S albumin"/>
    <property type="match status" value="1"/>
</dbReference>
<organism evidence="9 10">
    <name type="scientific">Dioscorea zingiberensis</name>
    <dbReference type="NCBI Taxonomy" id="325984"/>
    <lineage>
        <taxon>Eukaryota</taxon>
        <taxon>Viridiplantae</taxon>
        <taxon>Streptophyta</taxon>
        <taxon>Embryophyta</taxon>
        <taxon>Tracheophyta</taxon>
        <taxon>Spermatophyta</taxon>
        <taxon>Magnoliopsida</taxon>
        <taxon>Liliopsida</taxon>
        <taxon>Dioscoreales</taxon>
        <taxon>Dioscoreaceae</taxon>
        <taxon>Dioscorea</taxon>
    </lineage>
</organism>
<dbReference type="OrthoDB" id="1938537at2759"/>
<gene>
    <name evidence="9" type="ORF">J5N97_010989</name>
</gene>
<dbReference type="GO" id="GO:0005886">
    <property type="term" value="C:plasma membrane"/>
    <property type="evidence" value="ECO:0007669"/>
    <property type="project" value="UniProtKB-SubCell"/>
</dbReference>
<comment type="similarity">
    <text evidence="2">Belongs to the plant LTP family.</text>
</comment>
<dbReference type="GO" id="GO:0098552">
    <property type="term" value="C:side of membrane"/>
    <property type="evidence" value="ECO:0007669"/>
    <property type="project" value="UniProtKB-KW"/>
</dbReference>
<reference evidence="9" key="1">
    <citation type="submission" date="2021-03" db="EMBL/GenBank/DDBJ databases">
        <authorList>
            <person name="Li Z."/>
            <person name="Yang C."/>
        </authorList>
    </citation>
    <scope>NUCLEOTIDE SEQUENCE</scope>
    <source>
        <strain evidence="9">Dzin_1.0</strain>
        <tissue evidence="9">Leaf</tissue>
    </source>
</reference>
<dbReference type="InterPro" id="IPR016140">
    <property type="entry name" value="Bifunc_inhib/LTP/seed_store"/>
</dbReference>
<evidence type="ECO:0000259" key="8">
    <source>
        <dbReference type="SMART" id="SM00499"/>
    </source>
</evidence>
<keyword evidence="10" id="KW-1185">Reference proteome</keyword>
<evidence type="ECO:0000256" key="3">
    <source>
        <dbReference type="ARBA" id="ARBA00022622"/>
    </source>
</evidence>
<dbReference type="FunFam" id="1.10.110.10:FF:000001">
    <property type="entry name" value="Bifunctional inhibitor/lipid-transfer protein/seed storage 2S albumin superfamily protein"/>
    <property type="match status" value="1"/>
</dbReference>
<dbReference type="Gene3D" id="1.10.110.10">
    <property type="entry name" value="Plant lipid-transfer and hydrophobic proteins"/>
    <property type="match status" value="1"/>
</dbReference>
<sequence length="187" mass="20199">MGRGGGAWCLEFGDEWRRRRWWQAGDFASDRAECSDQLVGLATCLPYVEGSANTAAPDCCSGMKQVVGKSAKCLCVLVKDRNEPELGFKFNATRALSLPDVCDAHANITDCPRLLNLPKGSKDAEIFEQFGNATTKHGKGNAQSIEEGSSSFHSNGVGRSYYLKGQGLLEVQLPLLLLALPLVLFGS</sequence>
<evidence type="ECO:0000256" key="4">
    <source>
        <dbReference type="ARBA" id="ARBA00022729"/>
    </source>
</evidence>
<dbReference type="EMBL" id="JAGGNH010000002">
    <property type="protein sequence ID" value="KAJ0982734.1"/>
    <property type="molecule type" value="Genomic_DNA"/>
</dbReference>
<evidence type="ECO:0000256" key="2">
    <source>
        <dbReference type="ARBA" id="ARBA00009748"/>
    </source>
</evidence>
<evidence type="ECO:0000256" key="1">
    <source>
        <dbReference type="ARBA" id="ARBA00004609"/>
    </source>
</evidence>
<evidence type="ECO:0000313" key="10">
    <source>
        <dbReference type="Proteomes" id="UP001085076"/>
    </source>
</evidence>
<dbReference type="SMART" id="SM00499">
    <property type="entry name" value="AAI"/>
    <property type="match status" value="1"/>
</dbReference>
<comment type="caution">
    <text evidence="9">The sequence shown here is derived from an EMBL/GenBank/DDBJ whole genome shotgun (WGS) entry which is preliminary data.</text>
</comment>
<keyword evidence="3" id="KW-0472">Membrane</keyword>
<keyword evidence="6" id="KW-0325">Glycoprotein</keyword>
<reference evidence="9" key="2">
    <citation type="journal article" date="2022" name="Hortic Res">
        <title>The genome of Dioscorea zingiberensis sheds light on the biosynthesis, origin and evolution of the medicinally important diosgenin saponins.</title>
        <authorList>
            <person name="Li Y."/>
            <person name="Tan C."/>
            <person name="Li Z."/>
            <person name="Guo J."/>
            <person name="Li S."/>
            <person name="Chen X."/>
            <person name="Wang C."/>
            <person name="Dai X."/>
            <person name="Yang H."/>
            <person name="Song W."/>
            <person name="Hou L."/>
            <person name="Xu J."/>
            <person name="Tong Z."/>
            <person name="Xu A."/>
            <person name="Yuan X."/>
            <person name="Wang W."/>
            <person name="Yang Q."/>
            <person name="Chen L."/>
            <person name="Sun Z."/>
            <person name="Wang K."/>
            <person name="Pan B."/>
            <person name="Chen J."/>
            <person name="Bao Y."/>
            <person name="Liu F."/>
            <person name="Qi X."/>
            <person name="Gang D.R."/>
            <person name="Wen J."/>
            <person name="Li J."/>
        </authorList>
    </citation>
    <scope>NUCLEOTIDE SEQUENCE</scope>
    <source>
        <strain evidence="9">Dzin_1.0</strain>
    </source>
</reference>
<keyword evidence="4" id="KW-0732">Signal</keyword>
<keyword evidence="5" id="KW-1015">Disulfide bond</keyword>
<evidence type="ECO:0000256" key="6">
    <source>
        <dbReference type="ARBA" id="ARBA00023180"/>
    </source>
</evidence>
<keyword evidence="7" id="KW-0449">Lipoprotein</keyword>
<proteinExistence type="inferred from homology"/>
<dbReference type="PANTHER" id="PTHR33044">
    <property type="entry name" value="BIFUNCTIONAL INHIBITOR/LIPID-TRANSFER PROTEIN/SEED STORAGE 2S ALBUMIN SUPERFAMILY PROTEIN-RELATED"/>
    <property type="match status" value="1"/>
</dbReference>
<dbReference type="AlphaFoldDB" id="A0A9D5D1D9"/>
<evidence type="ECO:0000313" key="9">
    <source>
        <dbReference type="EMBL" id="KAJ0982734.1"/>
    </source>
</evidence>
<evidence type="ECO:0000256" key="5">
    <source>
        <dbReference type="ARBA" id="ARBA00023157"/>
    </source>
</evidence>
<protein>
    <recommendedName>
        <fullName evidence="8">Bifunctional inhibitor/plant lipid transfer protein/seed storage helical domain-containing protein</fullName>
    </recommendedName>
</protein>
<feature type="domain" description="Bifunctional inhibitor/plant lipid transfer protein/seed storage helical" evidence="8">
    <location>
        <begin position="34"/>
        <end position="111"/>
    </location>
</feature>
<accession>A0A9D5D1D9</accession>